<reference evidence="2 3" key="1">
    <citation type="submission" date="2019-08" db="EMBL/GenBank/DDBJ databases">
        <authorList>
            <person name="Peeters C."/>
        </authorList>
    </citation>
    <scope>NUCLEOTIDE SEQUENCE [LARGE SCALE GENOMIC DNA]</scope>
    <source>
        <strain evidence="2 3">LMG 30175</strain>
    </source>
</reference>
<proteinExistence type="predicted"/>
<dbReference type="OrthoDB" id="72299at2"/>
<keyword evidence="1" id="KW-0472">Membrane</keyword>
<name>A0A5E4ZE09_9BURK</name>
<keyword evidence="3" id="KW-1185">Reference proteome</keyword>
<dbReference type="AlphaFoldDB" id="A0A5E4ZE09"/>
<feature type="transmembrane region" description="Helical" evidence="1">
    <location>
        <begin position="65"/>
        <end position="85"/>
    </location>
</feature>
<protein>
    <submittedName>
        <fullName evidence="2">Uncharacterized protein</fullName>
    </submittedName>
</protein>
<accession>A0A5E4ZE09</accession>
<keyword evidence="1" id="KW-1133">Transmembrane helix</keyword>
<evidence type="ECO:0000256" key="1">
    <source>
        <dbReference type="SAM" id="Phobius"/>
    </source>
</evidence>
<dbReference type="EMBL" id="CABPRZ010000041">
    <property type="protein sequence ID" value="VVE59324.1"/>
    <property type="molecule type" value="Genomic_DNA"/>
</dbReference>
<gene>
    <name evidence="2" type="ORF">PTE30175_05417</name>
</gene>
<evidence type="ECO:0000313" key="2">
    <source>
        <dbReference type="EMBL" id="VVE59324.1"/>
    </source>
</evidence>
<dbReference type="RefSeq" id="WP_150700137.1">
    <property type="nucleotide sequence ID" value="NZ_CABPRZ010000041.1"/>
</dbReference>
<sequence>MGFVRRISKHPVWATIISAAILGSVSFGWTIFAHFYGITWEFVFAEVATLAEYFRASIQLPRWQIWLWAAVTVVLVALAAASILLRRPSTSSVSNTSNGRATQPCKIEIHTEQVAPYQMTEVQAGRVLSTVRIGIKNSGGKTLSNCKVYIEKISPPASPLVDTVLLLDGSGFHLRHDDPEKLVEIAAHWDHVEQFRFSNPTSGAFFESMQYMDDATKRTFVVRVDALECKRSALFEIWADESRKLHLKFVNYTD</sequence>
<keyword evidence="1" id="KW-0812">Transmembrane</keyword>
<organism evidence="2 3">
    <name type="scientific">Pandoraea terrae</name>
    <dbReference type="NCBI Taxonomy" id="1537710"/>
    <lineage>
        <taxon>Bacteria</taxon>
        <taxon>Pseudomonadati</taxon>
        <taxon>Pseudomonadota</taxon>
        <taxon>Betaproteobacteria</taxon>
        <taxon>Burkholderiales</taxon>
        <taxon>Burkholderiaceae</taxon>
        <taxon>Pandoraea</taxon>
    </lineage>
</organism>
<dbReference type="Proteomes" id="UP000414233">
    <property type="component" value="Unassembled WGS sequence"/>
</dbReference>
<feature type="transmembrane region" description="Helical" evidence="1">
    <location>
        <begin position="12"/>
        <end position="36"/>
    </location>
</feature>
<evidence type="ECO:0000313" key="3">
    <source>
        <dbReference type="Proteomes" id="UP000414233"/>
    </source>
</evidence>